<comment type="caution">
    <text evidence="2">The sequence shown here is derived from an EMBL/GenBank/DDBJ whole genome shotgun (WGS) entry which is preliminary data.</text>
</comment>
<keyword evidence="3" id="KW-1185">Reference proteome</keyword>
<feature type="compositionally biased region" description="Basic and acidic residues" evidence="1">
    <location>
        <begin position="46"/>
        <end position="57"/>
    </location>
</feature>
<evidence type="ECO:0000313" key="3">
    <source>
        <dbReference type="Proteomes" id="UP001176521"/>
    </source>
</evidence>
<dbReference type="AlphaFoldDB" id="A0AAN6G5S3"/>
<dbReference type="Proteomes" id="UP001176521">
    <property type="component" value="Unassembled WGS sequence"/>
</dbReference>
<proteinExistence type="predicted"/>
<gene>
    <name evidence="2" type="ORF">OC842_006471</name>
</gene>
<accession>A0AAN6G5S3</accession>
<organism evidence="2 3">
    <name type="scientific">Tilletia horrida</name>
    <dbReference type="NCBI Taxonomy" id="155126"/>
    <lineage>
        <taxon>Eukaryota</taxon>
        <taxon>Fungi</taxon>
        <taxon>Dikarya</taxon>
        <taxon>Basidiomycota</taxon>
        <taxon>Ustilaginomycotina</taxon>
        <taxon>Exobasidiomycetes</taxon>
        <taxon>Tilletiales</taxon>
        <taxon>Tilletiaceae</taxon>
        <taxon>Tilletia</taxon>
    </lineage>
</organism>
<protein>
    <submittedName>
        <fullName evidence="2">Uncharacterized protein</fullName>
    </submittedName>
</protein>
<feature type="non-terminal residue" evidence="2">
    <location>
        <position position="246"/>
    </location>
</feature>
<feature type="region of interest" description="Disordered" evidence="1">
    <location>
        <begin position="45"/>
        <end position="137"/>
    </location>
</feature>
<evidence type="ECO:0000256" key="1">
    <source>
        <dbReference type="SAM" id="MobiDB-lite"/>
    </source>
</evidence>
<reference evidence="2" key="1">
    <citation type="journal article" date="2023" name="PhytoFront">
        <title>Draft Genome Resources of Seven Strains of Tilletia horrida, Causal Agent of Kernel Smut of Rice.</title>
        <authorList>
            <person name="Khanal S."/>
            <person name="Antony Babu S."/>
            <person name="Zhou X.G."/>
        </authorList>
    </citation>
    <scope>NUCLEOTIDE SEQUENCE</scope>
    <source>
        <strain evidence="2">TX3</strain>
    </source>
</reference>
<dbReference type="EMBL" id="JAPDMQ010000589">
    <property type="protein sequence ID" value="KAK0522413.1"/>
    <property type="molecule type" value="Genomic_DNA"/>
</dbReference>
<evidence type="ECO:0000313" key="2">
    <source>
        <dbReference type="EMBL" id="KAK0522413.1"/>
    </source>
</evidence>
<feature type="region of interest" description="Disordered" evidence="1">
    <location>
        <begin position="1"/>
        <end position="31"/>
    </location>
</feature>
<sequence>MGDASFEHEDGKFTAHLPWSESLNSGKVPSDKVVDNEFEEVLEALIKQDESNKEGNEQKPTIDICEDPILTKSSSGRPAAIVPGPGHASTSSVRFSKRRGRAKDTAADLWAQHKKRKMVEAGKGSNDDGRDKEAQDVDPNYAAVRAYVASLKQSKDPLQAQYRPHLPVLHLFVEDFEGLDKDKWLSGTHIRLWSQVVKESIVSRIRPGSSNDPSASVLLTSTLLFGQEPLSEEGFKQRAKLLETSQ</sequence>
<feature type="compositionally biased region" description="Basic and acidic residues" evidence="1">
    <location>
        <begin position="1"/>
        <end position="13"/>
    </location>
</feature>
<name>A0AAN6G5S3_9BASI</name>
<feature type="compositionally biased region" description="Basic and acidic residues" evidence="1">
    <location>
        <begin position="125"/>
        <end position="135"/>
    </location>
</feature>